<evidence type="ECO:0000256" key="7">
    <source>
        <dbReference type="ARBA" id="ARBA00022617"/>
    </source>
</evidence>
<keyword evidence="6" id="KW-0444">Lipid biosynthesis</keyword>
<sequence length="474" mass="53281">MLPERLGPKIARECRISTPDAEFLVARGEVLSIGGDWECLSAGEKDSRSLHFPPVSSGMAAVERLDASDGDETRPSSPDSVLDPQLEGSLETNFRRRKVSNGLTGSAPALKVVTLEEVRNHRTPADAWIVVDGEVYDITDFLANHPGGSELIMEHLEDDNVHDIMQGTDKASDHSHSKSAYEMLEQFHVGSLPSKVAKTAPACKTTFKSSNGFVLDLKKPLVLQVGYLGEDYHDWVHQAIVTKETPFFFGNKFLEFNTRTVWWVVPLIWLPVICWLEYMATRRGLSIYGMLPATGAGILFWSFVEYSLHRHLFHVKTTTYWWNTLHYLLHGCHHKYPLDGLRLVFPPAGTTIFCVLGLTSYKSLSYVLSGDCTRAQTADHVLRVVFGDLEQFWNILKNVISKAVMPAAFGGGLLGYVMYDLTHYFLHHGVPFDNISRNLKRYHLNHHFKEQTTGFGITSSLWDWVFGTLPPTKG</sequence>
<dbReference type="Pfam" id="PF00173">
    <property type="entry name" value="Cyt-b5"/>
    <property type="match status" value="1"/>
</dbReference>
<comment type="cofactor">
    <cofactor evidence="1">
        <name>Zn(2+)</name>
        <dbReference type="ChEBI" id="CHEBI:29105"/>
    </cofactor>
</comment>
<evidence type="ECO:0000256" key="11">
    <source>
        <dbReference type="ARBA" id="ARBA00022832"/>
    </source>
</evidence>
<comment type="caution">
    <text evidence="19">Lacks conserved residue(s) required for the propagation of feature annotation.</text>
</comment>
<feature type="transmembrane region" description="Helical" evidence="19">
    <location>
        <begin position="285"/>
        <end position="304"/>
    </location>
</feature>
<evidence type="ECO:0000256" key="3">
    <source>
        <dbReference type="ARBA" id="ARBA00004991"/>
    </source>
</evidence>
<evidence type="ECO:0000256" key="20">
    <source>
        <dbReference type="SAM" id="MobiDB-lite"/>
    </source>
</evidence>
<keyword evidence="14" id="KW-0560">Oxidoreductase</keyword>
<evidence type="ECO:0000256" key="9">
    <source>
        <dbReference type="ARBA" id="ARBA00022723"/>
    </source>
</evidence>
<keyword evidence="12" id="KW-0862">Zinc</keyword>
<dbReference type="GO" id="GO:0005506">
    <property type="term" value="F:iron ion binding"/>
    <property type="evidence" value="ECO:0007669"/>
    <property type="project" value="InterPro"/>
</dbReference>
<comment type="pathway">
    <text evidence="3">Sphingolipid metabolism.</text>
</comment>
<feature type="region of interest" description="Disordered" evidence="20">
    <location>
        <begin position="66"/>
        <end position="85"/>
    </location>
</feature>
<dbReference type="PANTHER" id="PTHR12863">
    <property type="entry name" value="FATTY ACID HYDROXYLASE"/>
    <property type="match status" value="1"/>
</dbReference>
<comment type="similarity">
    <text evidence="5">Belongs to the sterol desaturase family. SCS7 subfamily.</text>
</comment>
<dbReference type="AlphaFoldDB" id="A0A176VYC1"/>
<dbReference type="Gene3D" id="3.10.120.10">
    <property type="entry name" value="Cytochrome b5-like heme/steroid binding domain"/>
    <property type="match status" value="1"/>
</dbReference>
<evidence type="ECO:0000256" key="2">
    <source>
        <dbReference type="ARBA" id="ARBA00004477"/>
    </source>
</evidence>
<comment type="similarity">
    <text evidence="19">Belongs to the cytochrome b5 family.</text>
</comment>
<protein>
    <recommendedName>
        <fullName evidence="21">Cytochrome b5 heme-binding domain-containing protein</fullName>
    </recommendedName>
</protein>
<dbReference type="GO" id="GO:0080132">
    <property type="term" value="F:fatty acid 2-hydroxylase activity"/>
    <property type="evidence" value="ECO:0007669"/>
    <property type="project" value="InterPro"/>
</dbReference>
<dbReference type="PROSITE" id="PS50255">
    <property type="entry name" value="CYTOCHROME_B5_2"/>
    <property type="match status" value="1"/>
</dbReference>
<organism evidence="22 23">
    <name type="scientific">Marchantia polymorpha subsp. ruderalis</name>
    <dbReference type="NCBI Taxonomy" id="1480154"/>
    <lineage>
        <taxon>Eukaryota</taxon>
        <taxon>Viridiplantae</taxon>
        <taxon>Streptophyta</taxon>
        <taxon>Embryophyta</taxon>
        <taxon>Marchantiophyta</taxon>
        <taxon>Marchantiopsida</taxon>
        <taxon>Marchantiidae</taxon>
        <taxon>Marchantiales</taxon>
        <taxon>Marchantiaceae</taxon>
        <taxon>Marchantia</taxon>
    </lineage>
</organism>
<evidence type="ECO:0000313" key="22">
    <source>
        <dbReference type="EMBL" id="OAE24896.1"/>
    </source>
</evidence>
<evidence type="ECO:0000256" key="13">
    <source>
        <dbReference type="ARBA" id="ARBA00022989"/>
    </source>
</evidence>
<dbReference type="InterPro" id="IPR036400">
    <property type="entry name" value="Cyt_B5-like_heme/steroid_sf"/>
</dbReference>
<dbReference type="GO" id="GO:0020037">
    <property type="term" value="F:heme binding"/>
    <property type="evidence" value="ECO:0007669"/>
    <property type="project" value="UniProtKB-UniRule"/>
</dbReference>
<evidence type="ECO:0000313" key="23">
    <source>
        <dbReference type="Proteomes" id="UP000077202"/>
    </source>
</evidence>
<evidence type="ECO:0000256" key="8">
    <source>
        <dbReference type="ARBA" id="ARBA00022692"/>
    </source>
</evidence>
<dbReference type="GO" id="GO:0006633">
    <property type="term" value="P:fatty acid biosynthetic process"/>
    <property type="evidence" value="ECO:0007669"/>
    <property type="project" value="UniProtKB-KW"/>
</dbReference>
<evidence type="ECO:0000256" key="10">
    <source>
        <dbReference type="ARBA" id="ARBA00022824"/>
    </source>
</evidence>
<dbReference type="GO" id="GO:0005789">
    <property type="term" value="C:endoplasmic reticulum membrane"/>
    <property type="evidence" value="ECO:0007669"/>
    <property type="project" value="UniProtKB-SubCell"/>
</dbReference>
<dbReference type="InterPro" id="IPR001199">
    <property type="entry name" value="Cyt_B5-like_heme/steroid-bd"/>
</dbReference>
<evidence type="ECO:0000256" key="4">
    <source>
        <dbReference type="ARBA" id="ARBA00005189"/>
    </source>
</evidence>
<keyword evidence="23" id="KW-1185">Reference proteome</keyword>
<name>A0A176VYC1_MARPO</name>
<evidence type="ECO:0000256" key="19">
    <source>
        <dbReference type="RuleBase" id="RU362121"/>
    </source>
</evidence>
<dbReference type="PROSITE" id="PS00191">
    <property type="entry name" value="CYTOCHROME_B5_1"/>
    <property type="match status" value="1"/>
</dbReference>
<dbReference type="InterPro" id="IPR006694">
    <property type="entry name" value="Fatty_acid_hydroxylase"/>
</dbReference>
<dbReference type="Proteomes" id="UP000077202">
    <property type="component" value="Unassembled WGS sequence"/>
</dbReference>
<keyword evidence="18" id="KW-0275">Fatty acid biosynthesis</keyword>
<keyword evidence="15 19" id="KW-0408">Iron</keyword>
<gene>
    <name evidence="22" type="ORF">AXG93_2931s1390</name>
</gene>
<evidence type="ECO:0000256" key="16">
    <source>
        <dbReference type="ARBA" id="ARBA00023098"/>
    </source>
</evidence>
<evidence type="ECO:0000259" key="21">
    <source>
        <dbReference type="PROSITE" id="PS50255"/>
    </source>
</evidence>
<feature type="transmembrane region" description="Helical" evidence="19">
    <location>
        <begin position="261"/>
        <end position="278"/>
    </location>
</feature>
<comment type="pathway">
    <text evidence="4">Lipid metabolism.</text>
</comment>
<dbReference type="SMART" id="SM01117">
    <property type="entry name" value="Cyt-b5"/>
    <property type="match status" value="1"/>
</dbReference>
<comment type="caution">
    <text evidence="22">The sequence shown here is derived from an EMBL/GenBank/DDBJ whole genome shotgun (WGS) entry which is preliminary data.</text>
</comment>
<accession>A0A176VYC1</accession>
<dbReference type="Pfam" id="PF04116">
    <property type="entry name" value="FA_hydroxylase"/>
    <property type="match status" value="1"/>
</dbReference>
<keyword evidence="8 19" id="KW-0812">Transmembrane</keyword>
<evidence type="ECO:0000256" key="15">
    <source>
        <dbReference type="ARBA" id="ARBA00023004"/>
    </source>
</evidence>
<keyword evidence="10" id="KW-0256">Endoplasmic reticulum</keyword>
<feature type="domain" description="Cytochrome b5 heme-binding" evidence="21">
    <location>
        <begin position="110"/>
        <end position="193"/>
    </location>
</feature>
<evidence type="ECO:0000256" key="18">
    <source>
        <dbReference type="ARBA" id="ARBA00023160"/>
    </source>
</evidence>
<evidence type="ECO:0000256" key="1">
    <source>
        <dbReference type="ARBA" id="ARBA00001947"/>
    </source>
</evidence>
<keyword evidence="17 19" id="KW-0472">Membrane</keyword>
<evidence type="ECO:0000256" key="12">
    <source>
        <dbReference type="ARBA" id="ARBA00022833"/>
    </source>
</evidence>
<proteinExistence type="inferred from homology"/>
<dbReference type="SUPFAM" id="SSF55856">
    <property type="entry name" value="Cytochrome b5-like heme/steroid binding domain"/>
    <property type="match status" value="1"/>
</dbReference>
<comment type="subcellular location">
    <subcellularLocation>
        <location evidence="2">Endoplasmic reticulum membrane</location>
        <topology evidence="2">Multi-pass membrane protein</topology>
    </subcellularLocation>
</comment>
<dbReference type="InterPro" id="IPR014430">
    <property type="entry name" value="Scs7"/>
</dbReference>
<evidence type="ECO:0000256" key="14">
    <source>
        <dbReference type="ARBA" id="ARBA00023002"/>
    </source>
</evidence>
<dbReference type="PANTHER" id="PTHR12863:SF1">
    <property type="entry name" value="FATTY ACID 2-HYDROXYLASE"/>
    <property type="match status" value="1"/>
</dbReference>
<keyword evidence="9 19" id="KW-0479">Metal-binding</keyword>
<keyword evidence="16" id="KW-0443">Lipid metabolism</keyword>
<evidence type="ECO:0000256" key="6">
    <source>
        <dbReference type="ARBA" id="ARBA00022516"/>
    </source>
</evidence>
<keyword evidence="11" id="KW-0276">Fatty acid metabolism</keyword>
<keyword evidence="7 19" id="KW-0349">Heme</keyword>
<reference evidence="22" key="1">
    <citation type="submission" date="2016-03" db="EMBL/GenBank/DDBJ databases">
        <title>Mechanisms controlling the formation of the plant cell surface in tip-growing cells are functionally conserved among land plants.</title>
        <authorList>
            <person name="Honkanen S."/>
            <person name="Jones V.A."/>
            <person name="Morieri G."/>
            <person name="Champion C."/>
            <person name="Hetherington A.J."/>
            <person name="Kelly S."/>
            <person name="Saint-Marcoux D."/>
            <person name="Proust H."/>
            <person name="Prescott H."/>
            <person name="Dolan L."/>
        </authorList>
    </citation>
    <scope>NUCLEOTIDE SEQUENCE [LARGE SCALE GENOMIC DNA]</scope>
    <source>
        <tissue evidence="22">Whole gametophyte</tissue>
    </source>
</reference>
<dbReference type="EMBL" id="LVLJ01002458">
    <property type="protein sequence ID" value="OAE24896.1"/>
    <property type="molecule type" value="Genomic_DNA"/>
</dbReference>
<evidence type="ECO:0000256" key="5">
    <source>
        <dbReference type="ARBA" id="ARBA00005747"/>
    </source>
</evidence>
<keyword evidence="13 19" id="KW-1133">Transmembrane helix</keyword>
<dbReference type="InterPro" id="IPR018506">
    <property type="entry name" value="Cyt_B5_heme-BS"/>
</dbReference>
<evidence type="ECO:0000256" key="17">
    <source>
        <dbReference type="ARBA" id="ARBA00023136"/>
    </source>
</evidence>